<evidence type="ECO:0000313" key="1">
    <source>
        <dbReference type="EMBL" id="KAA1118147.1"/>
    </source>
</evidence>
<dbReference type="OrthoDB" id="10313321at2759"/>
<dbReference type="AlphaFoldDB" id="A0A5B0QXU0"/>
<proteinExistence type="predicted"/>
<evidence type="ECO:0000313" key="2">
    <source>
        <dbReference type="Proteomes" id="UP000324748"/>
    </source>
</evidence>
<dbReference type="Proteomes" id="UP000324748">
    <property type="component" value="Unassembled WGS sequence"/>
</dbReference>
<gene>
    <name evidence="1" type="ORF">PGT21_032438</name>
</gene>
<name>A0A5B0QXU0_PUCGR</name>
<protein>
    <submittedName>
        <fullName evidence="1">Uncharacterized protein</fullName>
    </submittedName>
</protein>
<sequence>MSTCEGPNQQQHPEFIRFRQANEARIAMVQPFRVQLQATFNHHPESIAQRLEECS</sequence>
<accession>A0A5B0QXU0</accession>
<comment type="caution">
    <text evidence="1">The sequence shown here is derived from an EMBL/GenBank/DDBJ whole genome shotgun (WGS) entry which is preliminary data.</text>
</comment>
<dbReference type="EMBL" id="VSWC01000002">
    <property type="protein sequence ID" value="KAA1118147.1"/>
    <property type="molecule type" value="Genomic_DNA"/>
</dbReference>
<organism evidence="1 2">
    <name type="scientific">Puccinia graminis f. sp. tritici</name>
    <dbReference type="NCBI Taxonomy" id="56615"/>
    <lineage>
        <taxon>Eukaryota</taxon>
        <taxon>Fungi</taxon>
        <taxon>Dikarya</taxon>
        <taxon>Basidiomycota</taxon>
        <taxon>Pucciniomycotina</taxon>
        <taxon>Pucciniomycetes</taxon>
        <taxon>Pucciniales</taxon>
        <taxon>Pucciniaceae</taxon>
        <taxon>Puccinia</taxon>
    </lineage>
</organism>
<keyword evidence="2" id="KW-1185">Reference proteome</keyword>
<reference evidence="1 2" key="1">
    <citation type="submission" date="2019-05" db="EMBL/GenBank/DDBJ databases">
        <title>Emergence of the Ug99 lineage of the wheat stem rust pathogen through somatic hybridization.</title>
        <authorList>
            <person name="Li F."/>
            <person name="Upadhyaya N.M."/>
            <person name="Sperschneider J."/>
            <person name="Matny O."/>
            <person name="Nguyen-Phuc H."/>
            <person name="Mago R."/>
            <person name="Raley C."/>
            <person name="Miller M.E."/>
            <person name="Silverstein K.A.T."/>
            <person name="Henningsen E."/>
            <person name="Hirsch C.D."/>
            <person name="Visser B."/>
            <person name="Pretorius Z.A."/>
            <person name="Steffenson B.J."/>
            <person name="Schwessinger B."/>
            <person name="Dodds P.N."/>
            <person name="Figueroa M."/>
        </authorList>
    </citation>
    <scope>NUCLEOTIDE SEQUENCE [LARGE SCALE GENOMIC DNA]</scope>
    <source>
        <strain evidence="1">21-0</strain>
    </source>
</reference>